<reference evidence="1" key="1">
    <citation type="submission" date="2018-06" db="EMBL/GenBank/DDBJ databases">
        <authorList>
            <person name="Zhirakovskaya E."/>
        </authorList>
    </citation>
    <scope>NUCLEOTIDE SEQUENCE</scope>
</reference>
<protein>
    <recommendedName>
        <fullName evidence="2">Serine protease</fullName>
    </recommendedName>
</protein>
<dbReference type="AlphaFoldDB" id="A0A3B0QNU7"/>
<name>A0A3B0QNU7_9ZZZZ</name>
<dbReference type="InterPro" id="IPR009003">
    <property type="entry name" value="Peptidase_S1_PA"/>
</dbReference>
<organism evidence="1">
    <name type="scientific">hydrothermal vent metagenome</name>
    <dbReference type="NCBI Taxonomy" id="652676"/>
    <lineage>
        <taxon>unclassified sequences</taxon>
        <taxon>metagenomes</taxon>
        <taxon>ecological metagenomes</taxon>
    </lineage>
</organism>
<proteinExistence type="predicted"/>
<evidence type="ECO:0008006" key="2">
    <source>
        <dbReference type="Google" id="ProtNLM"/>
    </source>
</evidence>
<evidence type="ECO:0000313" key="1">
    <source>
        <dbReference type="EMBL" id="VAV83374.1"/>
    </source>
</evidence>
<accession>A0A3B0QNU7</accession>
<dbReference type="EMBL" id="UOEA01000038">
    <property type="protein sequence ID" value="VAV83374.1"/>
    <property type="molecule type" value="Genomic_DNA"/>
</dbReference>
<gene>
    <name evidence="1" type="ORF">MNBD_DELTA01-1382</name>
</gene>
<dbReference type="SUPFAM" id="SSF50494">
    <property type="entry name" value="Trypsin-like serine proteases"/>
    <property type="match status" value="1"/>
</dbReference>
<sequence>MFSEAIQKIEGFIKPTIICKRKENGEVSAEGATIIIINKEGWFIGATHKFEVIPLLKKHRQEKETMANNRKNFEAMNTPTAKKELEKLKADPNWITASSIWPGTDGQKIVDLDVIPEADLLLGRLDPFDASSVTNYPVFKDPSKPLPAGTSLCKVGFSYTALTTTYDEKKNNFSLDFKNLVTSPLDGMYTRDIAFRTPEERKIPIKFIETSSPGLKGQSGCPVFDAEGRVWGMHSKSHHLPLDTNASTKIGEESMQIPQFLSVSWAVHPEVITGFLKERKISFEMD</sequence>